<dbReference type="InterPro" id="IPR008901">
    <property type="entry name" value="ACER"/>
</dbReference>
<keyword evidence="5 12" id="KW-1133">Transmembrane helix</keyword>
<comment type="catalytic activity">
    <reaction evidence="8">
        <text>an N-acylsphing-4-enine + H2O = sphing-4-enine + a fatty acid</text>
        <dbReference type="Rhea" id="RHEA:20856"/>
        <dbReference type="ChEBI" id="CHEBI:15377"/>
        <dbReference type="ChEBI" id="CHEBI:28868"/>
        <dbReference type="ChEBI" id="CHEBI:52639"/>
        <dbReference type="ChEBI" id="CHEBI:57756"/>
        <dbReference type="EC" id="3.5.1.23"/>
    </reaction>
    <physiologicalReaction direction="left-to-right" evidence="8">
        <dbReference type="Rhea" id="RHEA:20857"/>
    </physiologicalReaction>
</comment>
<feature type="binding site" evidence="10">
    <location>
        <position position="30"/>
    </location>
    <ligand>
        <name>Ca(2+)</name>
        <dbReference type="ChEBI" id="CHEBI:29108"/>
    </ligand>
</feature>
<dbReference type="Proteomes" id="UP000008144">
    <property type="component" value="Chromosome 3"/>
</dbReference>
<keyword evidence="12" id="KW-0443">Lipid metabolism</keyword>
<feature type="transmembrane region" description="Helical" evidence="12">
    <location>
        <begin position="126"/>
        <end position="144"/>
    </location>
</feature>
<keyword evidence="6 12" id="KW-0472">Membrane</keyword>
<organism evidence="13 14">
    <name type="scientific">Ciona intestinalis</name>
    <name type="common">Transparent sea squirt</name>
    <name type="synonym">Ascidia intestinalis</name>
    <dbReference type="NCBI Taxonomy" id="7719"/>
    <lineage>
        <taxon>Eukaryota</taxon>
        <taxon>Metazoa</taxon>
        <taxon>Chordata</taxon>
        <taxon>Tunicata</taxon>
        <taxon>Ascidiacea</taxon>
        <taxon>Phlebobranchia</taxon>
        <taxon>Cionidae</taxon>
        <taxon>Ciona</taxon>
    </lineage>
</organism>
<dbReference type="GO" id="GO:0046514">
    <property type="term" value="P:ceramide catabolic process"/>
    <property type="evidence" value="ECO:0000318"/>
    <property type="project" value="GO_Central"/>
</dbReference>
<evidence type="ECO:0000256" key="8">
    <source>
        <dbReference type="ARBA" id="ARBA00048323"/>
    </source>
</evidence>
<dbReference type="EC" id="3.5.1.-" evidence="12"/>
<evidence type="ECO:0000256" key="10">
    <source>
        <dbReference type="PIRSR" id="PIRSR608901-1"/>
    </source>
</evidence>
<dbReference type="PANTHER" id="PTHR46139">
    <property type="entry name" value="ALKALINE CERAMIDASE"/>
    <property type="match status" value="1"/>
</dbReference>
<keyword evidence="11" id="KW-0862">Zinc</keyword>
<reference evidence="14" key="1">
    <citation type="journal article" date="2002" name="Science">
        <title>The draft genome of Ciona intestinalis: insights into chordate and vertebrate origins.</title>
        <authorList>
            <person name="Dehal P."/>
            <person name="Satou Y."/>
            <person name="Campbell R.K."/>
            <person name="Chapman J."/>
            <person name="Degnan B."/>
            <person name="De Tomaso A."/>
            <person name="Davidson B."/>
            <person name="Di Gregorio A."/>
            <person name="Gelpke M."/>
            <person name="Goodstein D.M."/>
            <person name="Harafuji N."/>
            <person name="Hastings K.E."/>
            <person name="Ho I."/>
            <person name="Hotta K."/>
            <person name="Huang W."/>
            <person name="Kawashima T."/>
            <person name="Lemaire P."/>
            <person name="Martinez D."/>
            <person name="Meinertzhagen I.A."/>
            <person name="Necula S."/>
            <person name="Nonaka M."/>
            <person name="Putnam N."/>
            <person name="Rash S."/>
            <person name="Saiga H."/>
            <person name="Satake M."/>
            <person name="Terry A."/>
            <person name="Yamada L."/>
            <person name="Wang H.G."/>
            <person name="Awazu S."/>
            <person name="Azumi K."/>
            <person name="Boore J."/>
            <person name="Branno M."/>
            <person name="Chin-Bow S."/>
            <person name="DeSantis R."/>
            <person name="Doyle S."/>
            <person name="Francino P."/>
            <person name="Keys D.N."/>
            <person name="Haga S."/>
            <person name="Hayashi H."/>
            <person name="Hino K."/>
            <person name="Imai K.S."/>
            <person name="Inaba K."/>
            <person name="Kano S."/>
            <person name="Kobayashi K."/>
            <person name="Kobayashi M."/>
            <person name="Lee B.I."/>
            <person name="Makabe K.W."/>
            <person name="Manohar C."/>
            <person name="Matassi G."/>
            <person name="Medina M."/>
            <person name="Mochizuki Y."/>
            <person name="Mount S."/>
            <person name="Morishita T."/>
            <person name="Miura S."/>
            <person name="Nakayama A."/>
            <person name="Nishizaka S."/>
            <person name="Nomoto H."/>
            <person name="Ohta F."/>
            <person name="Oishi K."/>
            <person name="Rigoutsos I."/>
            <person name="Sano M."/>
            <person name="Sasaki A."/>
            <person name="Sasakura Y."/>
            <person name="Shoguchi E."/>
            <person name="Shin-i T."/>
            <person name="Spagnuolo A."/>
            <person name="Stainier D."/>
            <person name="Suzuki M.M."/>
            <person name="Tassy O."/>
            <person name="Takatori N."/>
            <person name="Tokuoka M."/>
            <person name="Yagi K."/>
            <person name="Yoshizaki F."/>
            <person name="Wada S."/>
            <person name="Zhang C."/>
            <person name="Hyatt P.D."/>
            <person name="Larimer F."/>
            <person name="Detter C."/>
            <person name="Doggett N."/>
            <person name="Glavina T."/>
            <person name="Hawkins T."/>
            <person name="Richardson P."/>
            <person name="Lucas S."/>
            <person name="Kohara Y."/>
            <person name="Levine M."/>
            <person name="Satoh N."/>
            <person name="Rokhsar D.S."/>
        </authorList>
    </citation>
    <scope>NUCLEOTIDE SEQUENCE [LARGE SCALE GENOMIC DNA]</scope>
</reference>
<evidence type="ECO:0000256" key="4">
    <source>
        <dbReference type="ARBA" id="ARBA00022801"/>
    </source>
</evidence>
<evidence type="ECO:0000256" key="3">
    <source>
        <dbReference type="ARBA" id="ARBA00022692"/>
    </source>
</evidence>
<evidence type="ECO:0000256" key="11">
    <source>
        <dbReference type="PIRSR" id="PIRSR608901-2"/>
    </source>
</evidence>
<feature type="binding site" evidence="10">
    <location>
        <position position="17"/>
    </location>
    <ligand>
        <name>Ca(2+)</name>
        <dbReference type="ChEBI" id="CHEBI:29108"/>
    </ligand>
</feature>
<feature type="binding site" evidence="11">
    <location>
        <position position="218"/>
    </location>
    <ligand>
        <name>Zn(2+)</name>
        <dbReference type="ChEBI" id="CHEBI:29105"/>
        <note>catalytic</note>
    </ligand>
</feature>
<dbReference type="STRING" id="7719.ENSCINP00000023348"/>
<dbReference type="EMBL" id="EAAA01001805">
    <property type="status" value="NOT_ANNOTATED_CDS"/>
    <property type="molecule type" value="Genomic_DNA"/>
</dbReference>
<feature type="binding site" evidence="11">
    <location>
        <position position="214"/>
    </location>
    <ligand>
        <name>Zn(2+)</name>
        <dbReference type="ChEBI" id="CHEBI:29105"/>
        <note>catalytic</note>
    </ligand>
</feature>
<keyword evidence="14" id="KW-1185">Reference proteome</keyword>
<evidence type="ECO:0000256" key="5">
    <source>
        <dbReference type="ARBA" id="ARBA00022989"/>
    </source>
</evidence>
<evidence type="ECO:0000313" key="13">
    <source>
        <dbReference type="Ensembl" id="ENSCINP00000023348.2"/>
    </source>
</evidence>
<feature type="transmembrane region" description="Helical" evidence="12">
    <location>
        <begin position="180"/>
        <end position="198"/>
    </location>
</feature>
<comment type="catalytic activity">
    <reaction evidence="9">
        <text>an N-acylsphinganine + H2O = sphinganine + a fatty acid</text>
        <dbReference type="Rhea" id="RHEA:33551"/>
        <dbReference type="ChEBI" id="CHEBI:15377"/>
        <dbReference type="ChEBI" id="CHEBI:28868"/>
        <dbReference type="ChEBI" id="CHEBI:31488"/>
        <dbReference type="ChEBI" id="CHEBI:57817"/>
    </reaction>
    <physiologicalReaction direction="left-to-right" evidence="9">
        <dbReference type="Rhea" id="RHEA:33552"/>
    </physiologicalReaction>
</comment>
<dbReference type="Ensembl" id="ENSCINT00000023594.2">
    <property type="protein sequence ID" value="ENSCINP00000023348.2"/>
    <property type="gene ID" value="ENSCING00000012532.2"/>
</dbReference>
<keyword evidence="3 12" id="KW-0812">Transmembrane</keyword>
<keyword evidence="10" id="KW-0106">Calcium</keyword>
<dbReference type="GO" id="GO:0046872">
    <property type="term" value="F:metal ion binding"/>
    <property type="evidence" value="ECO:0007669"/>
    <property type="project" value="UniProtKB-KW"/>
</dbReference>
<reference evidence="13" key="2">
    <citation type="journal article" date="2008" name="Genome Biol.">
        <title>Improved genome assembly and evidence-based global gene model set for the chordate Ciona intestinalis: new insight into intron and operon populations.</title>
        <authorList>
            <person name="Satou Y."/>
            <person name="Mineta K."/>
            <person name="Ogasawara M."/>
            <person name="Sasakura Y."/>
            <person name="Shoguchi E."/>
            <person name="Ueno K."/>
            <person name="Yamada L."/>
            <person name="Matsumoto J."/>
            <person name="Wasserscheid J."/>
            <person name="Dewar K."/>
            <person name="Wiley G.B."/>
            <person name="Macmil S.L."/>
            <person name="Roe B.A."/>
            <person name="Zeller R.W."/>
            <person name="Hastings K.E."/>
            <person name="Lemaire P."/>
            <person name="Lindquist E."/>
            <person name="Endo T."/>
            <person name="Hotta K."/>
            <person name="Inaba K."/>
        </authorList>
    </citation>
    <scope>NUCLEOTIDE SEQUENCE [LARGE SCALE GENOMIC DNA]</scope>
    <source>
        <strain evidence="13">wild type</strain>
    </source>
</reference>
<protein>
    <recommendedName>
        <fullName evidence="12">Alkaline ceramidase</fullName>
        <ecNumber evidence="12">3.5.1.-</ecNumber>
    </recommendedName>
</protein>
<feature type="transmembrane region" description="Helical" evidence="12">
    <location>
        <begin position="31"/>
        <end position="51"/>
    </location>
</feature>
<sequence>MKLNSHIFEYHSSPVNWCEPDYAVSQHTAEFWNSVTNIPMLIVAPIMMHLYRDFACVVPHCKRVNIVWGLVVVIGIGSIYFHSTLSLFGQFMDEVAILWMTYAIMAMWTHPSLLHLPKYFENHRAHYQYLLCSMAVISTFLGFLKPELNHFFLFAYWIPLVKLLRELFQMKFKDRRVHQIGKNGSVVLLVAFLCWLSDRMICNFWLAIRFPYMHAIWHILMLTSGYYL</sequence>
<dbReference type="GeneTree" id="ENSGT00730000110920"/>
<comment type="function">
    <text evidence="12">Hydrolyzes the sphingolipid ceramide into sphingosine and free fatty acid.</text>
</comment>
<name>F7AV79_CIOIN</name>
<comment type="catalytic activity">
    <reaction evidence="7">
        <text>N-(9Z-octadecenoyl)-sphing-4-enine + H2O = sphing-4-enine + (9Z)-octadecenoate</text>
        <dbReference type="Rhea" id="RHEA:41299"/>
        <dbReference type="ChEBI" id="CHEBI:15377"/>
        <dbReference type="ChEBI" id="CHEBI:30823"/>
        <dbReference type="ChEBI" id="CHEBI:57756"/>
        <dbReference type="ChEBI" id="CHEBI:77996"/>
    </reaction>
    <physiologicalReaction direction="left-to-right" evidence="7">
        <dbReference type="Rhea" id="RHEA:41300"/>
    </physiologicalReaction>
</comment>
<proteinExistence type="inferred from homology"/>
<dbReference type="Pfam" id="PF05875">
    <property type="entry name" value="Ceramidase"/>
    <property type="match status" value="1"/>
</dbReference>
<feature type="transmembrane region" description="Helical" evidence="12">
    <location>
        <begin position="63"/>
        <end position="83"/>
    </location>
</feature>
<comment type="caution">
    <text evidence="12">Lacks conserved residue(s) required for the propagation of feature annotation.</text>
</comment>
<dbReference type="GO" id="GO:0046512">
    <property type="term" value="P:sphingosine biosynthetic process"/>
    <property type="evidence" value="ECO:0000318"/>
    <property type="project" value="GO_Central"/>
</dbReference>
<comment type="similarity">
    <text evidence="2 12">Belongs to the alkaline ceramidase family.</text>
</comment>
<dbReference type="GO" id="GO:0016020">
    <property type="term" value="C:membrane"/>
    <property type="evidence" value="ECO:0007669"/>
    <property type="project" value="UniProtKB-SubCell"/>
</dbReference>
<evidence type="ECO:0000256" key="7">
    <source>
        <dbReference type="ARBA" id="ARBA00047401"/>
    </source>
</evidence>
<reference evidence="13" key="3">
    <citation type="submission" date="2025-08" db="UniProtKB">
        <authorList>
            <consortium name="Ensembl"/>
        </authorList>
    </citation>
    <scope>IDENTIFICATION</scope>
</reference>
<evidence type="ECO:0000256" key="2">
    <source>
        <dbReference type="ARBA" id="ARBA00009780"/>
    </source>
</evidence>
<evidence type="ECO:0000313" key="14">
    <source>
        <dbReference type="Proteomes" id="UP000008144"/>
    </source>
</evidence>
<dbReference type="FunCoup" id="F7AV79">
    <property type="interactions" value="1"/>
</dbReference>
<evidence type="ECO:0000256" key="12">
    <source>
        <dbReference type="RuleBase" id="RU364079"/>
    </source>
</evidence>
<keyword evidence="10" id="KW-0479">Metal-binding</keyword>
<feature type="binding site" evidence="11">
    <location>
        <position position="82"/>
    </location>
    <ligand>
        <name>Zn(2+)</name>
        <dbReference type="ChEBI" id="CHEBI:29105"/>
        <note>catalytic</note>
    </ligand>
</feature>
<dbReference type="AlphaFoldDB" id="F7AV79"/>
<comment type="cofactor">
    <cofactor evidence="11">
        <name>Zn(2+)</name>
        <dbReference type="ChEBI" id="CHEBI:29105"/>
    </cofactor>
</comment>
<feature type="binding site" evidence="10">
    <location>
        <position position="19"/>
    </location>
    <ligand>
        <name>Ca(2+)</name>
        <dbReference type="ChEBI" id="CHEBI:29108"/>
    </ligand>
</feature>
<dbReference type="HOGENOM" id="CLU_088280_0_0_1"/>
<feature type="transmembrane region" description="Helical" evidence="12">
    <location>
        <begin position="95"/>
        <end position="114"/>
    </location>
</feature>
<accession>F7AV79</accession>
<keyword evidence="4 12" id="KW-0378">Hydrolase</keyword>
<dbReference type="OMA" id="QYATHYN"/>
<dbReference type="GO" id="GO:0017040">
    <property type="term" value="F:N-acylsphingosine amidohydrolase activity"/>
    <property type="evidence" value="ECO:0000318"/>
    <property type="project" value="GO_Central"/>
</dbReference>
<dbReference type="InParanoid" id="F7AV79"/>
<reference evidence="13" key="4">
    <citation type="submission" date="2025-09" db="UniProtKB">
        <authorList>
            <consortium name="Ensembl"/>
        </authorList>
    </citation>
    <scope>IDENTIFICATION</scope>
</reference>
<comment type="subcellular location">
    <subcellularLocation>
        <location evidence="1">Membrane</location>
        <topology evidence="1">Multi-pass membrane protein</topology>
    </subcellularLocation>
</comment>
<evidence type="ECO:0000256" key="9">
    <source>
        <dbReference type="ARBA" id="ARBA00049511"/>
    </source>
</evidence>
<evidence type="ECO:0000256" key="1">
    <source>
        <dbReference type="ARBA" id="ARBA00004141"/>
    </source>
</evidence>
<dbReference type="PANTHER" id="PTHR46139:SF3">
    <property type="entry name" value="ALKALINE CERAMIDASE"/>
    <property type="match status" value="1"/>
</dbReference>
<evidence type="ECO:0000256" key="6">
    <source>
        <dbReference type="ARBA" id="ARBA00023136"/>
    </source>
</evidence>
<feature type="transmembrane region" description="Helical" evidence="12">
    <location>
        <begin position="150"/>
        <end position="168"/>
    </location>
</feature>